<evidence type="ECO:0000256" key="1">
    <source>
        <dbReference type="ARBA" id="ARBA00008867"/>
    </source>
</evidence>
<feature type="region of interest" description="Disordered" evidence="8">
    <location>
        <begin position="1451"/>
        <end position="1559"/>
    </location>
</feature>
<dbReference type="SUPFAM" id="SSF56112">
    <property type="entry name" value="Protein kinase-like (PK-like)"/>
    <property type="match status" value="1"/>
</dbReference>
<keyword evidence="2" id="KW-0723">Serine/threonine-protein kinase</keyword>
<name>K1VT14_TRIAC</name>
<gene>
    <name evidence="10" type="ORF">A1Q2_05896</name>
</gene>
<dbReference type="GO" id="GO:0005856">
    <property type="term" value="C:cytoskeleton"/>
    <property type="evidence" value="ECO:0007669"/>
    <property type="project" value="TreeGrafter"/>
</dbReference>
<evidence type="ECO:0000256" key="3">
    <source>
        <dbReference type="ARBA" id="ARBA00022679"/>
    </source>
</evidence>
<feature type="compositionally biased region" description="Basic and acidic residues" evidence="8">
    <location>
        <begin position="637"/>
        <end position="653"/>
    </location>
</feature>
<feature type="binding site" evidence="7">
    <location>
        <position position="1698"/>
    </location>
    <ligand>
        <name>ATP</name>
        <dbReference type="ChEBI" id="CHEBI:30616"/>
    </ligand>
</feature>
<feature type="compositionally biased region" description="Polar residues" evidence="8">
    <location>
        <begin position="50"/>
        <end position="65"/>
    </location>
</feature>
<evidence type="ECO:0000256" key="5">
    <source>
        <dbReference type="ARBA" id="ARBA00022777"/>
    </source>
</evidence>
<feature type="compositionally biased region" description="Basic and acidic residues" evidence="8">
    <location>
        <begin position="672"/>
        <end position="686"/>
    </location>
</feature>
<feature type="region of interest" description="Disordered" evidence="8">
    <location>
        <begin position="825"/>
        <end position="1418"/>
    </location>
</feature>
<evidence type="ECO:0000313" key="11">
    <source>
        <dbReference type="Proteomes" id="UP000006757"/>
    </source>
</evidence>
<feature type="compositionally biased region" description="Polar residues" evidence="8">
    <location>
        <begin position="1371"/>
        <end position="1396"/>
    </location>
</feature>
<feature type="compositionally biased region" description="Polar residues" evidence="8">
    <location>
        <begin position="186"/>
        <end position="205"/>
    </location>
</feature>
<feature type="compositionally biased region" description="Low complexity" evidence="8">
    <location>
        <begin position="949"/>
        <end position="972"/>
    </location>
</feature>
<dbReference type="InterPro" id="IPR000719">
    <property type="entry name" value="Prot_kinase_dom"/>
</dbReference>
<evidence type="ECO:0000256" key="7">
    <source>
        <dbReference type="PROSITE-ProRule" id="PRU10141"/>
    </source>
</evidence>
<feature type="region of interest" description="Disordered" evidence="8">
    <location>
        <begin position="479"/>
        <end position="812"/>
    </location>
</feature>
<dbReference type="Proteomes" id="UP000006757">
    <property type="component" value="Unassembled WGS sequence"/>
</dbReference>
<dbReference type="Pfam" id="PF00069">
    <property type="entry name" value="Pkinase"/>
    <property type="match status" value="1"/>
</dbReference>
<dbReference type="STRING" id="1220162.K1VT14"/>
<feature type="compositionally biased region" description="Polar residues" evidence="8">
    <location>
        <begin position="854"/>
        <end position="865"/>
    </location>
</feature>
<dbReference type="PROSITE" id="PS00107">
    <property type="entry name" value="PROTEIN_KINASE_ATP"/>
    <property type="match status" value="1"/>
</dbReference>
<feature type="compositionally biased region" description="Low complexity" evidence="8">
    <location>
        <begin position="529"/>
        <end position="541"/>
    </location>
</feature>
<dbReference type="Gene3D" id="1.10.510.10">
    <property type="entry name" value="Transferase(Phosphotransferase) domain 1"/>
    <property type="match status" value="1"/>
</dbReference>
<organism evidence="10 11">
    <name type="scientific">Trichosporon asahii var. asahii (strain CBS 8904)</name>
    <name type="common">Yeast</name>
    <dbReference type="NCBI Taxonomy" id="1220162"/>
    <lineage>
        <taxon>Eukaryota</taxon>
        <taxon>Fungi</taxon>
        <taxon>Dikarya</taxon>
        <taxon>Basidiomycota</taxon>
        <taxon>Agaricomycotina</taxon>
        <taxon>Tremellomycetes</taxon>
        <taxon>Trichosporonales</taxon>
        <taxon>Trichosporonaceae</taxon>
        <taxon>Trichosporon</taxon>
    </lineage>
</organism>
<feature type="compositionally biased region" description="Polar residues" evidence="8">
    <location>
        <begin position="765"/>
        <end position="774"/>
    </location>
</feature>
<dbReference type="HOGENOM" id="CLU_000288_122_1_1"/>
<dbReference type="eggNOG" id="KOG0667">
    <property type="taxonomic scope" value="Eukaryota"/>
</dbReference>
<feature type="compositionally biased region" description="Polar residues" evidence="8">
    <location>
        <begin position="792"/>
        <end position="803"/>
    </location>
</feature>
<proteinExistence type="inferred from homology"/>
<protein>
    <recommendedName>
        <fullName evidence="9">Protein kinase domain-containing protein</fullName>
    </recommendedName>
</protein>
<feature type="compositionally biased region" description="Polar residues" evidence="8">
    <location>
        <begin position="1341"/>
        <end position="1360"/>
    </location>
</feature>
<keyword evidence="3" id="KW-0808">Transferase</keyword>
<feature type="region of interest" description="Disordered" evidence="8">
    <location>
        <begin position="1"/>
        <end position="380"/>
    </location>
</feature>
<feature type="compositionally biased region" description="Basic and acidic residues" evidence="8">
    <location>
        <begin position="282"/>
        <end position="294"/>
    </location>
</feature>
<dbReference type="InterPro" id="IPR011009">
    <property type="entry name" value="Kinase-like_dom_sf"/>
</dbReference>
<dbReference type="PROSITE" id="PS00108">
    <property type="entry name" value="PROTEIN_KINASE_ST"/>
    <property type="match status" value="1"/>
</dbReference>
<feature type="region of interest" description="Disordered" evidence="8">
    <location>
        <begin position="427"/>
        <end position="460"/>
    </location>
</feature>
<dbReference type="FunFam" id="1.10.510.10:FF:000112">
    <property type="entry name" value="Putative dual specificity tyrosine-phosphorylation-regulated kinase 2"/>
    <property type="match status" value="1"/>
</dbReference>
<dbReference type="GO" id="GO:0005524">
    <property type="term" value="F:ATP binding"/>
    <property type="evidence" value="ECO:0007669"/>
    <property type="project" value="UniProtKB-UniRule"/>
</dbReference>
<dbReference type="FunFam" id="3.30.200.20:FF:000087">
    <property type="entry name" value="Dual specificity tyrosine-phosphorylation-regulated kinase 1A"/>
    <property type="match status" value="1"/>
</dbReference>
<dbReference type="PROSITE" id="PS50011">
    <property type="entry name" value="PROTEIN_KINASE_DOM"/>
    <property type="match status" value="1"/>
</dbReference>
<feature type="compositionally biased region" description="Low complexity" evidence="8">
    <location>
        <begin position="1"/>
        <end position="16"/>
    </location>
</feature>
<keyword evidence="5" id="KW-0418">Kinase</keyword>
<sequence>MTYPAARGSPPSAGPSHTPSVAAGYSQHSIPGSASWNSSPGGPEMVAAQSRHTSPASRLSSQPSAGSFGLYDQTSRVPTGGSEGATEMNSGGAQMRSDRTWAGPSSSAQSSVSRPPLVPRASDPYAFSANTSTTSPPTSAYSSPASAPSAYARERVSASQSMSAMGSSTIGLKGRRAPAPAALDLSTRTEPPSTTMPLLDFQSNPSRPPRAPGRQKSMDMPVPRPLPTAPSEEGYKPPSPVLRSVPGRERRDSIPFPAHQLPPSSSPQGLLPSSLSSSVGIDTRRQSVIDRRESVATNGDRVSIDSYYLGAGANGGLSPGDMGSTFTPTTPDPLDPSNIDRRGLVGVGELATPRWGPSSRHLRTPSMSGGNGGDFSLAPPLPQSASGLFVGSAPGRHVWDPSGEQLAGPASAYPNHVEHISDDVMQTRREREQARARHRSVSHETPKRPPVTKRNSTQAGVKALDSLLSLSSLNDFNFDSQIDSTGGLAGSLSPLNQSQAQQQPPGSLSAPTSPPREVNVRASAPPAPKSYSAQALSLASVPPLPPKSQRRQTHQLFTDPPAVPPLPTKPFDSPTSPPLPGSARERIYARRASRQLAAAAAEGLPPPKPVEIPPLPINSYRASPPGSADSTTPSFTWRDRKTPPSGGGRDRETSISSQTTAKRRAPPSPSAPHHDILRHIAPKDFSHLPPSPSTASINQFLRGSSSGQNLSTVRTPPGSVSGHSKPPLQRSESTRSRSRAQSMKSGEVAATVEALRKLDGLGTTPKKQATNTAATPRPHPGTPPETIRKSSSKYSTLSLQVTSSREKESPLSNWFEASHSDLAATATHARARRETYTAGSSDVPPLTFEKRESSPSVVGTPTSRDSLIPLRGSGTPPTSLRDIRAEKAARRPSVGSDISSLDGNLDDRTSDSFVPPVPPLPRGYMSMRSGLATAGAATQVPPSGSATHLPQTGSTTTLPTTTESSPTGSPTLQAPPPMQYVPLQAESAQPAQSVESTASPRSPSSTFPSPQAHKESPEVPTPVSLTLSDGSARDTPARRSMSKKWSFSSALSLKGLHNKEKDVMSSPNSSFDIGDSPPRAVQWPEESPLVPTRTRDSIDVHSTISDARSNHSTTPIAPPSNLAPPSRSASKRLTPSSIPFFRRSSASSASLSQKLASPPDAQASRLSVQASSASTSTNSMAQRTPSSARKSMLSSMHIPSMLRVSGSKRGISHNQLSPQEEIDTGEPPKSAVEPRTKEPSLTKVGSIGRSGGRPRRLTLSSGGDENNASLSRNPSMNVQPNIMHQRSESGILNGLPVKGTRLPMASSQHGLHTASSASSLRKDGNRPPPSATPTKIPRMTSRPSVVTPNTQALHMTSPHTSMPPPALPSGMATSRSANMLSSSGNGHLPSSTSVNDISPGDFGSIGSRQSFQVGSSSAAHRSHLLAPMSARKHSVSGIPAPPVSRRETLAIAPSSNMITPSRRTLPQLPSSATTMTISSAAKVRPAGTRRGSTSSQTDNTDDNSAKQPIKTSKSFHTKGISAGHSRMSLSSSAGASRRASLAAGDTSSHDSPTDDDETMADAEMAQYVVRRKARAAASHSKKDDLSDLLGFPEDIQPAEALTQRQFISRNLGSLSDYERKEVLDFDHIYYTVTGVKRPVGADGKVYNHGYDDERGDYLVVEGDHLCYRYEVMGVLGKGSFGQVVHCRDHKTGGSVAVKIIRNKKRFHAQALVEIKILQQIVDWDPEDKHHMVKMTDHFYFRGHLCIVTELLSINLYELIKANQFNGFSTVLIRRFTTQMLSSLVLMRSHRIVHCDLKPENILLRHPSKSGIKVIDFGSSCHESEKVYTYIQSRFYRSPEVILGMNYAMAIDMWSLGCILAELYTGYPIFPGENEHEQLACIMEVLGVPDSYIVQKASRRKLFFDATGAARPFVNAKGKRRRPGTKSLQSVLKCNDEQFVDFISKCLTWDPDKRLKPQPAMRHPWILAGRRRAPPPPTSSQTERDGRTSLLSSSTSSRRQTTQYSNGGSSEKKGLVISPPTPLVARAPQSTSTPRVGVPATARLHARNSAYARSVRSERVIEEGEEGKVAKCGGGGKGQTWTIKGV</sequence>
<feature type="region of interest" description="Disordered" evidence="8">
    <location>
        <begin position="1959"/>
        <end position="2035"/>
    </location>
</feature>
<comment type="similarity">
    <text evidence="1">Belongs to the protein kinase superfamily. CMGC Ser/Thr protein kinase family. MNB/DYRK subfamily.</text>
</comment>
<dbReference type="Gene3D" id="3.30.200.20">
    <property type="entry name" value="Phosphorylase Kinase, domain 1"/>
    <property type="match status" value="1"/>
</dbReference>
<dbReference type="CDD" id="cd14210">
    <property type="entry name" value="PKc_DYRK"/>
    <property type="match status" value="1"/>
</dbReference>
<feature type="compositionally biased region" description="Low complexity" evidence="8">
    <location>
        <begin position="1987"/>
        <end position="2002"/>
    </location>
</feature>
<feature type="compositionally biased region" description="Low complexity" evidence="8">
    <location>
        <begin position="1521"/>
        <end position="1546"/>
    </location>
</feature>
<feature type="compositionally biased region" description="Polar residues" evidence="8">
    <location>
        <begin position="693"/>
        <end position="714"/>
    </location>
</feature>
<dbReference type="GO" id="GO:0005737">
    <property type="term" value="C:cytoplasm"/>
    <property type="evidence" value="ECO:0007669"/>
    <property type="project" value="TreeGrafter"/>
</dbReference>
<dbReference type="OrthoDB" id="9332038at2759"/>
<dbReference type="InterPro" id="IPR017441">
    <property type="entry name" value="Protein_kinase_ATP_BS"/>
</dbReference>
<evidence type="ECO:0000256" key="8">
    <source>
        <dbReference type="SAM" id="MobiDB-lite"/>
    </source>
</evidence>
<feature type="domain" description="Protein kinase" evidence="9">
    <location>
        <begin position="1669"/>
        <end position="1965"/>
    </location>
</feature>
<feature type="compositionally biased region" description="Low complexity" evidence="8">
    <location>
        <begin position="1135"/>
        <end position="1182"/>
    </location>
</feature>
<accession>K1VT14</accession>
<feature type="compositionally biased region" description="Polar residues" evidence="8">
    <location>
        <begin position="1258"/>
        <end position="1290"/>
    </location>
</feature>
<feature type="compositionally biased region" description="Basic and acidic residues" evidence="8">
    <location>
        <begin position="427"/>
        <end position="447"/>
    </location>
</feature>
<feature type="compositionally biased region" description="Polar residues" evidence="8">
    <location>
        <begin position="1305"/>
        <end position="1319"/>
    </location>
</feature>
<feature type="compositionally biased region" description="Low complexity" evidence="8">
    <location>
        <begin position="128"/>
        <end position="168"/>
    </location>
</feature>
<keyword evidence="4 7" id="KW-0547">Nucleotide-binding</keyword>
<feature type="compositionally biased region" description="Low complexity" evidence="8">
    <location>
        <begin position="993"/>
        <end position="1010"/>
    </location>
</feature>
<feature type="compositionally biased region" description="Low complexity" evidence="8">
    <location>
        <begin position="1470"/>
        <end position="1481"/>
    </location>
</feature>
<evidence type="ECO:0000256" key="6">
    <source>
        <dbReference type="ARBA" id="ARBA00022840"/>
    </source>
</evidence>
<feature type="compositionally biased region" description="Polar residues" evidence="8">
    <location>
        <begin position="1100"/>
        <end position="1115"/>
    </location>
</feature>
<dbReference type="PANTHER" id="PTHR24058">
    <property type="entry name" value="DUAL SPECIFICITY PROTEIN KINASE"/>
    <property type="match status" value="1"/>
</dbReference>
<dbReference type="InterPro" id="IPR050494">
    <property type="entry name" value="Ser_Thr_dual-spec_kinase"/>
</dbReference>
<evidence type="ECO:0000313" key="10">
    <source>
        <dbReference type="EMBL" id="EKC99817.1"/>
    </source>
</evidence>
<evidence type="ECO:0000259" key="9">
    <source>
        <dbReference type="PROSITE" id="PS50011"/>
    </source>
</evidence>
<feature type="compositionally biased region" description="Polar residues" evidence="8">
    <location>
        <begin position="493"/>
        <end position="511"/>
    </location>
</feature>
<dbReference type="InParanoid" id="K1VT14"/>
<dbReference type="EMBL" id="AMBO01000361">
    <property type="protein sequence ID" value="EKC99817.1"/>
    <property type="molecule type" value="Genomic_DNA"/>
</dbReference>
<feature type="compositionally biased region" description="Low complexity" evidence="8">
    <location>
        <begin position="261"/>
        <end position="278"/>
    </location>
</feature>
<feature type="compositionally biased region" description="Polar residues" evidence="8">
    <location>
        <begin position="26"/>
        <end position="40"/>
    </location>
</feature>
<dbReference type="PANTHER" id="PTHR24058:SF22">
    <property type="entry name" value="DUAL SPECIFICITY TYROSINE-PHOSPHORYLATION-REGULATED KINASE 4"/>
    <property type="match status" value="1"/>
</dbReference>
<keyword evidence="11" id="KW-1185">Reference proteome</keyword>
<dbReference type="GO" id="GO:0004674">
    <property type="term" value="F:protein serine/threonine kinase activity"/>
    <property type="evidence" value="ECO:0007669"/>
    <property type="project" value="UniProtKB-KW"/>
</dbReference>
<feature type="compositionally biased region" description="Polar residues" evidence="8">
    <location>
        <begin position="1453"/>
        <end position="1469"/>
    </location>
</feature>
<feature type="compositionally biased region" description="Pro residues" evidence="8">
    <location>
        <begin position="604"/>
        <end position="616"/>
    </location>
</feature>
<feature type="compositionally biased region" description="Polar residues" evidence="8">
    <location>
        <begin position="1505"/>
        <end position="1514"/>
    </location>
</feature>
<evidence type="ECO:0000256" key="2">
    <source>
        <dbReference type="ARBA" id="ARBA00022527"/>
    </source>
</evidence>
<comment type="caution">
    <text evidence="10">The sequence shown here is derived from an EMBL/GenBank/DDBJ whole genome shotgun (WGS) entry which is preliminary data.</text>
</comment>
<dbReference type="SMART" id="SM00220">
    <property type="entry name" value="S_TKc"/>
    <property type="match status" value="1"/>
</dbReference>
<reference evidence="10 11" key="1">
    <citation type="journal article" date="2012" name="Eukaryot. Cell">
        <title>Genome sequence of the Trichosporon asahii environmental strain CBS 8904.</title>
        <authorList>
            <person name="Yang R.Y."/>
            <person name="Li H.T."/>
            <person name="Zhu H."/>
            <person name="Zhou G.P."/>
            <person name="Wang M."/>
            <person name="Wang L."/>
        </authorList>
    </citation>
    <scope>NUCLEOTIDE SEQUENCE [LARGE SCALE GENOMIC DNA]</scope>
    <source>
        <strain evidence="10 11">CBS 8904</strain>
    </source>
</reference>
<evidence type="ECO:0000256" key="4">
    <source>
        <dbReference type="ARBA" id="ARBA00022741"/>
    </source>
</evidence>
<dbReference type="InterPro" id="IPR008271">
    <property type="entry name" value="Ser/Thr_kinase_AS"/>
</dbReference>
<feature type="compositionally biased region" description="Polar residues" evidence="8">
    <location>
        <begin position="1183"/>
        <end position="1194"/>
    </location>
</feature>
<keyword evidence="6 7" id="KW-0067">ATP-binding</keyword>